<protein>
    <submittedName>
        <fullName evidence="1">Uncharacterized protein</fullName>
    </submittedName>
</protein>
<evidence type="ECO:0000313" key="1">
    <source>
        <dbReference type="EMBL" id="MFD2556208.1"/>
    </source>
</evidence>
<dbReference type="EMBL" id="JBHULD010000018">
    <property type="protein sequence ID" value="MFD2556208.1"/>
    <property type="molecule type" value="Genomic_DNA"/>
</dbReference>
<gene>
    <name evidence="1" type="ORF">ACFSQW_17575</name>
</gene>
<name>A0ABW5L618_9SPHI</name>
<keyword evidence="2" id="KW-1185">Reference proteome</keyword>
<reference evidence="2" key="1">
    <citation type="journal article" date="2019" name="Int. J. Syst. Evol. Microbiol.">
        <title>The Global Catalogue of Microorganisms (GCM) 10K type strain sequencing project: providing services to taxonomists for standard genome sequencing and annotation.</title>
        <authorList>
            <consortium name="The Broad Institute Genomics Platform"/>
            <consortium name="The Broad Institute Genome Sequencing Center for Infectious Disease"/>
            <person name="Wu L."/>
            <person name="Ma J."/>
        </authorList>
    </citation>
    <scope>NUCLEOTIDE SEQUENCE [LARGE SCALE GENOMIC DNA]</scope>
    <source>
        <strain evidence="2">KCTC 52298</strain>
    </source>
</reference>
<dbReference type="Proteomes" id="UP001597440">
    <property type="component" value="Unassembled WGS sequence"/>
</dbReference>
<sequence>MAFQKGNIKLEGNIGDLNFYKSGDQYKVRQKSAKKTKGEISNLAPRSKENSHEFGCASSFSKNLRDAFKNAIGQHYQLFQESSNLNGIVKRINLIVKADEISERGHRKVLPHNLMLLQNFSFNGNASLKDTVLIPIDVSYIKDRQKINVTIPNLRPEVHLDLPKGIDSFMVHAILFDIDHLDMTISTEYIYSELLSYHAPSPLIQLNTVKEYDFTKAKTLMVAIGVSLYKRTAGYPVPQISPNLNCFDIVKLYSPATSIQ</sequence>
<dbReference type="RefSeq" id="WP_210352723.1">
    <property type="nucleotide sequence ID" value="NZ_JAEQMU010000001.1"/>
</dbReference>
<organism evidence="1 2">
    <name type="scientific">Sphingobacterium tabacisoli</name>
    <dbReference type="NCBI Taxonomy" id="2044855"/>
    <lineage>
        <taxon>Bacteria</taxon>
        <taxon>Pseudomonadati</taxon>
        <taxon>Bacteroidota</taxon>
        <taxon>Sphingobacteriia</taxon>
        <taxon>Sphingobacteriales</taxon>
        <taxon>Sphingobacteriaceae</taxon>
        <taxon>Sphingobacterium</taxon>
    </lineage>
</organism>
<accession>A0ABW5L618</accession>
<comment type="caution">
    <text evidence="1">The sequence shown here is derived from an EMBL/GenBank/DDBJ whole genome shotgun (WGS) entry which is preliminary data.</text>
</comment>
<evidence type="ECO:0000313" key="2">
    <source>
        <dbReference type="Proteomes" id="UP001597440"/>
    </source>
</evidence>
<proteinExistence type="predicted"/>